<dbReference type="CDD" id="cd03112">
    <property type="entry name" value="CobW-like"/>
    <property type="match status" value="1"/>
</dbReference>
<name>A0A4T0F8W0_WALIC</name>
<dbReference type="Pfam" id="PF02492">
    <property type="entry name" value="cobW"/>
    <property type="match status" value="2"/>
</dbReference>
<dbReference type="InterPro" id="IPR003495">
    <property type="entry name" value="CobW/HypB/UreG_nucleotide-bd"/>
</dbReference>
<feature type="compositionally biased region" description="Basic residues" evidence="1">
    <location>
        <begin position="565"/>
        <end position="574"/>
    </location>
</feature>
<dbReference type="OMA" id="WSQAGPN"/>
<accession>A0A4T0F8W0</accession>
<dbReference type="Pfam" id="PF07683">
    <property type="entry name" value="CobW_C"/>
    <property type="match status" value="1"/>
</dbReference>
<comment type="caution">
    <text evidence="3">The sequence shown here is derived from an EMBL/GenBank/DDBJ whole genome shotgun (WGS) entry which is preliminary data.</text>
</comment>
<feature type="compositionally biased region" description="Acidic residues" evidence="1">
    <location>
        <begin position="542"/>
        <end position="557"/>
    </location>
</feature>
<dbReference type="Proteomes" id="UP000306954">
    <property type="component" value="Unassembled WGS sequence"/>
</dbReference>
<dbReference type="SUPFAM" id="SSF90002">
    <property type="entry name" value="Hypothetical protein YjiA, C-terminal domain"/>
    <property type="match status" value="1"/>
</dbReference>
<organism evidence="3 4">
    <name type="scientific">Wallemia ichthyophaga</name>
    <dbReference type="NCBI Taxonomy" id="245174"/>
    <lineage>
        <taxon>Eukaryota</taxon>
        <taxon>Fungi</taxon>
        <taxon>Dikarya</taxon>
        <taxon>Basidiomycota</taxon>
        <taxon>Wallemiomycotina</taxon>
        <taxon>Wallemiomycetes</taxon>
        <taxon>Wallemiales</taxon>
        <taxon>Wallemiaceae</taxon>
        <taxon>Wallemia</taxon>
    </lineage>
</organism>
<dbReference type="InterPro" id="IPR027417">
    <property type="entry name" value="P-loop_NTPase"/>
</dbReference>
<dbReference type="PANTHER" id="PTHR43603:SF1">
    <property type="entry name" value="ZINC-REGULATED GTPASE METALLOPROTEIN ACTIVATOR 1"/>
    <property type="match status" value="1"/>
</dbReference>
<feature type="region of interest" description="Disordered" evidence="1">
    <location>
        <begin position="360"/>
        <end position="409"/>
    </location>
</feature>
<dbReference type="InterPro" id="IPR051927">
    <property type="entry name" value="Zn_Chap_cDPG_Synth"/>
</dbReference>
<feature type="compositionally biased region" description="Acidic residues" evidence="1">
    <location>
        <begin position="360"/>
        <end position="397"/>
    </location>
</feature>
<dbReference type="AlphaFoldDB" id="A0A4T0F8W0"/>
<dbReference type="PANTHER" id="PTHR43603">
    <property type="entry name" value="COBW DOMAIN-CONTAINING PROTEIN DDB_G0274527"/>
    <property type="match status" value="1"/>
</dbReference>
<dbReference type="Gene3D" id="3.40.50.300">
    <property type="entry name" value="P-loop containing nucleotide triphosphate hydrolases"/>
    <property type="match status" value="1"/>
</dbReference>
<proteinExistence type="predicted"/>
<gene>
    <name evidence="3" type="ORF">E3P90_00032</name>
</gene>
<sequence>MSTVETVTKKQRVDQNLNLDKVHDDRLPVTLLSGFLGSGKTTLLKHILTSKDHGLRCAVILNDMASLNIDGMHVENHKLTKAGEKMVQMQNGCICCTLREDLVEQVALLTEEKNYDYLVIESTGISEPMQVAEAFSFEFLEESVKIEESLAESSTKDKETQSKMAKLLAEGGIISKARLDSLITLVDAANFMNDFNTVDFVSDRPQEMGEGGEVDESDERNITDLLVDQLEFSTHIVVNKVELVSQDHLNQIKALIKSLNPKAEISECSYSKVDLKKVLNTNKFDYETCVTSAGWLQSLREMLPIEVKQADGKTKLAPKPETEEYGISHFVYRRRRPFHPLRLWQLISKYWVIIQDAMEEDQEGKDEGGEEDEDQDKSEADDEDNEESDDDYEEEVNTDIQPQLDPAARLRDKQSSIFAGLFRSKGFIWLPAREQMGELSQAGVMLTIGGGNPWYVSTPVEDWDVDGLALTAIKADFEGQHGDKRQELVMIGRKENFRAIEEAFDECLLNDEEMKEYNEIMKMEYQDDKWVKLQEMFEDGFEDWNFPGDEEEDEAGEDGYAHSHGNGHKHNHKH</sequence>
<dbReference type="SMART" id="SM00833">
    <property type="entry name" value="CobW_C"/>
    <property type="match status" value="1"/>
</dbReference>
<reference evidence="3 4" key="1">
    <citation type="submission" date="2019-03" db="EMBL/GenBank/DDBJ databases">
        <title>Sequencing 23 genomes of Wallemia ichthyophaga.</title>
        <authorList>
            <person name="Gostincar C."/>
        </authorList>
    </citation>
    <scope>NUCLEOTIDE SEQUENCE [LARGE SCALE GENOMIC DNA]</scope>
    <source>
        <strain evidence="3 4">EXF-8621</strain>
    </source>
</reference>
<dbReference type="EMBL" id="SPOF01000001">
    <property type="protein sequence ID" value="TIB17337.1"/>
    <property type="molecule type" value="Genomic_DNA"/>
</dbReference>
<evidence type="ECO:0000259" key="2">
    <source>
        <dbReference type="SMART" id="SM00833"/>
    </source>
</evidence>
<protein>
    <recommendedName>
        <fullName evidence="2">CobW C-terminal domain-containing protein</fullName>
    </recommendedName>
</protein>
<feature type="region of interest" description="Disordered" evidence="1">
    <location>
        <begin position="542"/>
        <end position="574"/>
    </location>
</feature>
<dbReference type="SUPFAM" id="SSF52540">
    <property type="entry name" value="P-loop containing nucleoside triphosphate hydrolases"/>
    <property type="match status" value="1"/>
</dbReference>
<evidence type="ECO:0000313" key="4">
    <source>
        <dbReference type="Proteomes" id="UP000306954"/>
    </source>
</evidence>
<evidence type="ECO:0000256" key="1">
    <source>
        <dbReference type="SAM" id="MobiDB-lite"/>
    </source>
</evidence>
<dbReference type="InterPro" id="IPR011629">
    <property type="entry name" value="CobW-like_C"/>
</dbReference>
<evidence type="ECO:0000313" key="3">
    <source>
        <dbReference type="EMBL" id="TIB17337.1"/>
    </source>
</evidence>
<feature type="domain" description="CobW C-terminal" evidence="2">
    <location>
        <begin position="327"/>
        <end position="508"/>
    </location>
</feature>